<accession>A0A1H3VM36</accession>
<keyword evidence="1" id="KW-0472">Membrane</keyword>
<feature type="transmembrane region" description="Helical" evidence="1">
    <location>
        <begin position="7"/>
        <end position="23"/>
    </location>
</feature>
<evidence type="ECO:0000313" key="4">
    <source>
        <dbReference type="Proteomes" id="UP000199288"/>
    </source>
</evidence>
<keyword evidence="1" id="KW-1133">Transmembrane helix</keyword>
<keyword evidence="4" id="KW-1185">Reference proteome</keyword>
<dbReference type="OrthoDB" id="845740at2"/>
<reference evidence="4" key="1">
    <citation type="submission" date="2016-10" db="EMBL/GenBank/DDBJ databases">
        <authorList>
            <person name="Varghese N."/>
            <person name="Submissions S."/>
        </authorList>
    </citation>
    <scope>NUCLEOTIDE SEQUENCE [LARGE SCALE GENOMIC DNA]</scope>
    <source>
        <strain evidence="4">KPR-1</strain>
    </source>
</reference>
<evidence type="ECO:0000313" key="3">
    <source>
        <dbReference type="EMBL" id="SDZ75761.1"/>
    </source>
</evidence>
<dbReference type="EMBL" id="FNQV01000001">
    <property type="protein sequence ID" value="SDZ75761.1"/>
    <property type="molecule type" value="Genomic_DNA"/>
</dbReference>
<sequence length="431" mass="46486">MALTHRSVILAALGIILVAVRPVASTVALWAVILAILIALDVLLAPKPATLSFVRSTNPTTVRLGASAVTSLAVYNGGSRTARIQLRDVWQPTARIQPESGRLTIPPQERRRFTAELMPVRRGKRRSQQVAIRVAGPLGLAYRTGTRTVEGSLLVLPPFHARQHLPSRLARLREMDGQSSVNIRGQGTEFDSLREYVIGDDVRAIDWRATARAQDVMVRTWRPERDRRVVVIIDTGRLSAVRLGNEIRLDASIEATLLLAALAGHAGDRIDVLAVDTAVRAHVRSSSVTTLMHELAVGLADVEPNLGETDWHLAASLVRRTVSQRSLVVIATALDSSVISGSMRTAVAALAAQHTVVVAGAYDTELNDLTQRREDLAEIYTAAAAEHSLLSARDAVAALARTGAFVVQSSADALPPDLADMYLQLKATGKL</sequence>
<dbReference type="PANTHER" id="PTHR33608">
    <property type="entry name" value="BLL2464 PROTEIN"/>
    <property type="match status" value="1"/>
</dbReference>
<keyword evidence="1" id="KW-0812">Transmembrane</keyword>
<dbReference type="InterPro" id="IPR002881">
    <property type="entry name" value="DUF58"/>
</dbReference>
<dbReference type="Pfam" id="PF01882">
    <property type="entry name" value="DUF58"/>
    <property type="match status" value="1"/>
</dbReference>
<dbReference type="PANTHER" id="PTHR33608:SF3">
    <property type="entry name" value="SLR2013 PROTEIN"/>
    <property type="match status" value="1"/>
</dbReference>
<protein>
    <submittedName>
        <fullName evidence="3">Uncharacterized conserved protein, DUF58 family, contains vWF domain</fullName>
    </submittedName>
</protein>
<organism evidence="3 4">
    <name type="scientific">Bowdeniella nasicola</name>
    <dbReference type="NCBI Taxonomy" id="208480"/>
    <lineage>
        <taxon>Bacteria</taxon>
        <taxon>Bacillati</taxon>
        <taxon>Actinomycetota</taxon>
        <taxon>Actinomycetes</taxon>
        <taxon>Actinomycetales</taxon>
        <taxon>Actinomycetaceae</taxon>
        <taxon>Bowdeniella</taxon>
    </lineage>
</organism>
<evidence type="ECO:0000256" key="1">
    <source>
        <dbReference type="SAM" id="Phobius"/>
    </source>
</evidence>
<feature type="domain" description="DUF58" evidence="2">
    <location>
        <begin position="193"/>
        <end position="366"/>
    </location>
</feature>
<dbReference type="Proteomes" id="UP000199288">
    <property type="component" value="Unassembled WGS sequence"/>
</dbReference>
<proteinExistence type="predicted"/>
<dbReference type="RefSeq" id="WP_092560973.1">
    <property type="nucleotide sequence ID" value="NZ_FNQV01000001.1"/>
</dbReference>
<gene>
    <name evidence="3" type="ORF">SAMN02910418_00138</name>
</gene>
<name>A0A1H3VM36_9ACTO</name>
<evidence type="ECO:0000259" key="2">
    <source>
        <dbReference type="Pfam" id="PF01882"/>
    </source>
</evidence>
<dbReference type="AlphaFoldDB" id="A0A1H3VM36"/>